<evidence type="ECO:0000313" key="4">
    <source>
        <dbReference type="Proteomes" id="UP000201613"/>
    </source>
</evidence>
<dbReference type="AlphaFoldDB" id="A0A238LK31"/>
<proteinExistence type="predicted"/>
<dbReference type="EMBL" id="FXZK01000008">
    <property type="protein sequence ID" value="SMY09230.1"/>
    <property type="molecule type" value="Genomic_DNA"/>
</dbReference>
<sequence length="983" mass="108403">MNISAHSGRSSPSATNPRNVWSKLLRVLALVEDGQAEAAAAALEAVKYDPNCTSEILAVYARQVARAAEQSPFRPRIDIPAQYLGRTDGLLRPPLRRLDPQAEYPSPYPWGMGLPAFPGAQNDSGFILDAATTLAPYVQGAIGQVHVLYSVEPGQNAGQSAAVIADLAADLAAQDFAGEIGLTVFGAEGRALPEGIATCAQSLMSEPGQARLTGIAEDADLLVFLSGQVRLDKAALARAAHLAAVSDAVVQTIVPDAPKAAFETPFTLGPLRKAHNARYPFRAVAGLNMALTPALLARTGVPDARFEAPLMAGRELAFRAHNLGAYFVPLAVPVLVTDDASSDADSRLYTQLCPNHWDRKKDGRFEVPKVSVYIPAYNAGKYIERAIDSILAQDVTDLEICISDDGSRDNTREILSKTYGSEPRVRYQANPNGGIGFASNNAIRMSRGIYIGQLDSDDALKPGAVRRLMEHLDEHPDVACAYGSCERVDAAGNYLQNEYAWPVFSREKMMITSIAHHFRMFRRAAWERTTGFREDIVNAVDYDIFLKLSEVGRFHHVEEILYQRRWHGENTSSVNEVYQTSNTYRVQREALARQGLGRYWDVHIPDPKQPRRVTYRRKDDTRIVLFWPDYSRSNPYQKLLYQTQDPDLEIVAGDIDAALRMLELVDNAGDVTFHLHWLNFVLLRVTDRTEAVMRVEEFYDKLHRFVAAGGHLIWTVHNTVSHDATFADLEADLSKRIVALAETVHIHSEGAVEEVRESFSIPPEKVRVSRHGHYIGAYPDFVSREAARDLLGLSAEADVVLFTGQIRPYKGAEALIGVFRTLLASRPNAVLLLAGVMQFDLLAEISPALSQAERARIRTTDRFLDDMEMQLFFRAADIAVYPYQKILTSGSLMLALSYGVPAVIPRVAMTAEVLDGHEAGMLYDPSAGVEALDAAVRSLLEAKDEGRLETIAQNARARAEALDWPDAAELLAPVAANRPEKRV</sequence>
<dbReference type="OrthoDB" id="9790710at2"/>
<protein>
    <submittedName>
        <fullName evidence="3">Chondroitin synthase</fullName>
    </submittedName>
</protein>
<dbReference type="InterPro" id="IPR001173">
    <property type="entry name" value="Glyco_trans_2-like"/>
</dbReference>
<name>A0A238LK31_9RHOB</name>
<organism evidence="3 4">
    <name type="scientific">Flavimaricola marinus</name>
    <dbReference type="NCBI Taxonomy" id="1819565"/>
    <lineage>
        <taxon>Bacteria</taxon>
        <taxon>Pseudomonadati</taxon>
        <taxon>Pseudomonadota</taxon>
        <taxon>Alphaproteobacteria</taxon>
        <taxon>Rhodobacterales</taxon>
        <taxon>Paracoccaceae</taxon>
        <taxon>Flavimaricola</taxon>
    </lineage>
</organism>
<dbReference type="InterPro" id="IPR050834">
    <property type="entry name" value="Glycosyltransf_2"/>
</dbReference>
<gene>
    <name evidence="3" type="primary">kfoC</name>
    <name evidence="3" type="ORF">LOM8899_03395</name>
</gene>
<dbReference type="InterPro" id="IPR001296">
    <property type="entry name" value="Glyco_trans_1"/>
</dbReference>
<feature type="domain" description="Glycosyltransferase 2-like" evidence="2">
    <location>
        <begin position="371"/>
        <end position="510"/>
    </location>
</feature>
<evidence type="ECO:0000259" key="1">
    <source>
        <dbReference type="Pfam" id="PF00534"/>
    </source>
</evidence>
<dbReference type="Pfam" id="PF00534">
    <property type="entry name" value="Glycos_transf_1"/>
    <property type="match status" value="1"/>
</dbReference>
<dbReference type="SUPFAM" id="SSF53448">
    <property type="entry name" value="Nucleotide-diphospho-sugar transferases"/>
    <property type="match status" value="1"/>
</dbReference>
<dbReference type="Gene3D" id="3.40.50.2000">
    <property type="entry name" value="Glycogen Phosphorylase B"/>
    <property type="match status" value="1"/>
</dbReference>
<evidence type="ECO:0000259" key="2">
    <source>
        <dbReference type="Pfam" id="PF00535"/>
    </source>
</evidence>
<dbReference type="Gene3D" id="3.90.550.10">
    <property type="entry name" value="Spore Coat Polysaccharide Biosynthesis Protein SpsA, Chain A"/>
    <property type="match status" value="1"/>
</dbReference>
<evidence type="ECO:0000313" key="3">
    <source>
        <dbReference type="EMBL" id="SMY09230.1"/>
    </source>
</evidence>
<dbReference type="PANTHER" id="PTHR43685:SF2">
    <property type="entry name" value="GLYCOSYLTRANSFERASE 2-LIKE DOMAIN-CONTAINING PROTEIN"/>
    <property type="match status" value="1"/>
</dbReference>
<dbReference type="RefSeq" id="WP_093993424.1">
    <property type="nucleotide sequence ID" value="NZ_FXZK01000008.1"/>
</dbReference>
<dbReference type="Pfam" id="PF00535">
    <property type="entry name" value="Glycos_transf_2"/>
    <property type="match status" value="1"/>
</dbReference>
<dbReference type="SUPFAM" id="SSF53756">
    <property type="entry name" value="UDP-Glycosyltransferase/glycogen phosphorylase"/>
    <property type="match status" value="1"/>
</dbReference>
<dbReference type="PANTHER" id="PTHR43685">
    <property type="entry name" value="GLYCOSYLTRANSFERASE"/>
    <property type="match status" value="1"/>
</dbReference>
<dbReference type="Proteomes" id="UP000201613">
    <property type="component" value="Unassembled WGS sequence"/>
</dbReference>
<feature type="domain" description="Glycosyl transferase family 1" evidence="1">
    <location>
        <begin position="785"/>
        <end position="957"/>
    </location>
</feature>
<dbReference type="InterPro" id="IPR029044">
    <property type="entry name" value="Nucleotide-diphossugar_trans"/>
</dbReference>
<accession>A0A238LK31</accession>
<dbReference type="GO" id="GO:0016757">
    <property type="term" value="F:glycosyltransferase activity"/>
    <property type="evidence" value="ECO:0007669"/>
    <property type="project" value="InterPro"/>
</dbReference>
<reference evidence="3 4" key="1">
    <citation type="submission" date="2017-05" db="EMBL/GenBank/DDBJ databases">
        <authorList>
            <person name="Song R."/>
            <person name="Chenine A.L."/>
            <person name="Ruprecht R.M."/>
        </authorList>
    </citation>
    <scope>NUCLEOTIDE SEQUENCE [LARGE SCALE GENOMIC DNA]</scope>
    <source>
        <strain evidence="3 4">CECT 8899</strain>
    </source>
</reference>
<keyword evidence="4" id="KW-1185">Reference proteome</keyword>